<organism evidence="2 3">
    <name type="scientific">Homo sapiens</name>
    <name type="common">Human</name>
    <dbReference type="NCBI Taxonomy" id="9606"/>
    <lineage>
        <taxon>Eukaryota</taxon>
        <taxon>Metazoa</taxon>
        <taxon>Chordata</taxon>
        <taxon>Craniata</taxon>
        <taxon>Vertebrata</taxon>
        <taxon>Euteleostomi</taxon>
        <taxon>Mammalia</taxon>
        <taxon>Eutheria</taxon>
        <taxon>Euarchontoglires</taxon>
        <taxon>Primates</taxon>
        <taxon>Haplorrhini</taxon>
        <taxon>Catarrhini</taxon>
        <taxon>Hominidae</taxon>
        <taxon>Homo</taxon>
    </lineage>
</organism>
<reference evidence="2" key="4">
    <citation type="submission" date="2025-08" db="UniProtKB">
        <authorList>
            <consortium name="Ensembl"/>
        </authorList>
    </citation>
    <scope>IDENTIFICATION</scope>
</reference>
<dbReference type="OpenTargets" id="ENSG00000114745"/>
<feature type="region of interest" description="Disordered" evidence="1">
    <location>
        <begin position="1"/>
        <end position="25"/>
    </location>
</feature>
<evidence type="ECO:0000313" key="2">
    <source>
        <dbReference type="Ensembl" id="ENSP00000511894.1"/>
    </source>
</evidence>
<proteinExistence type="evidence at protein level"/>
<name>A0A8Q3SHR6_HUMAN</name>
<dbReference type="EMBL" id="AC138124">
    <property type="status" value="NOT_ANNOTATED_CDS"/>
    <property type="molecule type" value="Genomic_DNA"/>
</dbReference>
<dbReference type="PANTHER" id="PTHR12893">
    <property type="entry name" value="GOLGI REASSEMBLY STACKING PROTEIN GRASP"/>
    <property type="match status" value="1"/>
</dbReference>
<accession>A0A8Q3SHR6</accession>
<dbReference type="InterPro" id="IPR007583">
    <property type="entry name" value="GRASP55_65"/>
</dbReference>
<evidence type="ECO:0000313" key="3">
    <source>
        <dbReference type="Proteomes" id="UP000005640"/>
    </source>
</evidence>
<dbReference type="Proteomes" id="UP000005640">
    <property type="component" value="Chromosome 3"/>
</dbReference>
<evidence type="ECO:0000256" key="1">
    <source>
        <dbReference type="SAM" id="MobiDB-lite"/>
    </source>
</evidence>
<dbReference type="PANTHER" id="PTHR12893:SF2">
    <property type="entry name" value="GOLGI REASSEMBLY-STACKING PROTEIN 1"/>
    <property type="match status" value="1"/>
</dbReference>
<dbReference type="Ensembl" id="ENST00000695412.1">
    <property type="protein sequence ID" value="ENSP00000511894.1"/>
    <property type="gene ID" value="ENSG00000114745.16"/>
</dbReference>
<protein>
    <submittedName>
        <fullName evidence="2">Golgi reassembly stacking protein 1</fullName>
    </submittedName>
</protein>
<keyword evidence="3" id="KW-1185">Reference proteome</keyword>
<gene>
    <name evidence="2" type="primary">GORASP1</name>
</gene>
<reference evidence="2 3" key="2">
    <citation type="journal article" date="2004" name="Nature">
        <title>Finishing the euchromatic sequence of the human genome.</title>
        <authorList>
            <consortium name="International Human Genome Sequencing Consortium"/>
        </authorList>
    </citation>
    <scope>NUCLEOTIDE SEQUENCE [LARGE SCALE GENOMIC DNA]</scope>
</reference>
<dbReference type="OrthoDB" id="3318at2759"/>
<keyword evidence="4" id="KW-1267">Proteomics identification</keyword>
<reference evidence="2" key="5">
    <citation type="submission" date="2025-09" db="UniProtKB">
        <authorList>
            <consortium name="Ensembl"/>
        </authorList>
    </citation>
    <scope>IDENTIFICATION</scope>
</reference>
<dbReference type="Gene3D" id="2.30.42.10">
    <property type="match status" value="1"/>
</dbReference>
<dbReference type="AlphaFoldDB" id="A0A8Q3SHR6"/>
<evidence type="ECO:0007829" key="4">
    <source>
        <dbReference type="PeptideAtlas" id="A0A8Q3SHR6"/>
    </source>
</evidence>
<dbReference type="InterPro" id="IPR036034">
    <property type="entry name" value="PDZ_sf"/>
</dbReference>
<reference evidence="2 3" key="3">
    <citation type="journal article" date="2006" name="Nature">
        <title>The DNA sequence, annotation and analysis of human chromosome 3.</title>
        <authorList>
            <person name="Muzny D.M."/>
            <person name="Scherer S.E."/>
            <person name="Kaul R."/>
            <person name="Wang J."/>
            <person name="Yu J."/>
            <person name="Sudbrak R."/>
            <person name="Buhay C.J."/>
            <person name="Chen R."/>
            <person name="Cree A."/>
            <person name="Ding Y."/>
            <person name="Dugan-Rocha S."/>
            <person name="Gill R."/>
            <person name="Gunaratne P."/>
            <person name="Harris R.A."/>
            <person name="Hawes A.C."/>
            <person name="Hernandez J."/>
            <person name="Hodgson A.V."/>
            <person name="Hume J."/>
            <person name="Jackson A."/>
            <person name="Khan Z.M."/>
            <person name="Kovar-Smith C."/>
            <person name="Lewis L.R."/>
            <person name="Lozado R.J."/>
            <person name="Metzker M.L."/>
            <person name="Milosavljevic A."/>
            <person name="Miner G.R."/>
            <person name="Morgan M.B."/>
            <person name="Nazareth L.V."/>
            <person name="Scott G."/>
            <person name="Sodergren E."/>
            <person name="Song X.Z."/>
            <person name="Steffen D."/>
            <person name="Wei S."/>
            <person name="Wheeler D.A."/>
            <person name="Wright M.W."/>
            <person name="Worley K.C."/>
            <person name="Yuan Y."/>
            <person name="Zhang Z."/>
            <person name="Adams C.Q."/>
            <person name="Ansari-Lari M.A."/>
            <person name="Ayele M."/>
            <person name="Brown M.J."/>
            <person name="Chen G."/>
            <person name="Chen Z."/>
            <person name="Clendenning J."/>
            <person name="Clerc-Blankenburg K.P."/>
            <person name="Chen R."/>
            <person name="Chen Z."/>
            <person name="Davis C."/>
            <person name="Delgado O."/>
            <person name="Dinh H.H."/>
            <person name="Dong W."/>
            <person name="Draper H."/>
            <person name="Ernst S."/>
            <person name="Fu G."/>
            <person name="Gonzalez-Garay M.L."/>
            <person name="Garcia D.K."/>
            <person name="Gillett W."/>
            <person name="Gu J."/>
            <person name="Hao B."/>
            <person name="Haugen E."/>
            <person name="Havlak P."/>
            <person name="He X."/>
            <person name="Hennig S."/>
            <person name="Hu S."/>
            <person name="Huang W."/>
            <person name="Jackson L.R."/>
            <person name="Jacob L.S."/>
            <person name="Kelly S.H."/>
            <person name="Kube M."/>
            <person name="Levy R."/>
            <person name="Li Z."/>
            <person name="Liu B."/>
            <person name="Liu J."/>
            <person name="Liu W."/>
            <person name="Lu J."/>
            <person name="Maheshwari M."/>
            <person name="Nguyen B.V."/>
            <person name="Okwuonu G.O."/>
            <person name="Palmeiri A."/>
            <person name="Pasternak S."/>
            <person name="Perez L.M."/>
            <person name="Phelps K.A."/>
            <person name="Plopper F.J."/>
            <person name="Qiang B."/>
            <person name="Raymond C."/>
            <person name="Rodriguez R."/>
            <person name="Saenphimmachak C."/>
            <person name="Santibanez J."/>
            <person name="Shen H."/>
            <person name="Shen Y."/>
            <person name="Subramanian S."/>
            <person name="Tabor P.E."/>
            <person name="Verduzco D."/>
            <person name="Waldron L."/>
            <person name="Wang J."/>
            <person name="Wang J."/>
            <person name="Wang Q."/>
            <person name="Williams G.A."/>
            <person name="Wong G.K."/>
            <person name="Yao Z."/>
            <person name="Zhang J."/>
            <person name="Zhang X."/>
            <person name="Zhao G."/>
            <person name="Zhou J."/>
            <person name="Zhou Y."/>
            <person name="Nelson D."/>
            <person name="Lehrach H."/>
            <person name="Reinhardt R."/>
            <person name="Naylor S.L."/>
            <person name="Yang H."/>
            <person name="Olson M."/>
            <person name="Weinstock G."/>
            <person name="Gibbs R.A."/>
        </authorList>
    </citation>
    <scope>NUCLEOTIDE SEQUENCE [LARGE SCALE GENOMIC DNA]</scope>
</reference>
<dbReference type="Ensembl" id="ENST00000695412.1">
    <property type="protein sequence ID" value="ENSP00000511894.1"/>
    <property type="gene ID" value="ENSG00000114745.15"/>
</dbReference>
<dbReference type="HGNC" id="HGNC:16769">
    <property type="gene designation" value="GORASP1"/>
</dbReference>
<reference evidence="2 3" key="1">
    <citation type="journal article" date="2001" name="Nature">
        <title>Initial sequencing and analysis of the human genome.</title>
        <authorList>
            <consortium name="International Human Genome Sequencing Consortium"/>
            <person name="Lander E.S."/>
            <person name="Linton L.M."/>
            <person name="Birren B."/>
            <person name="Nusbaum C."/>
            <person name="Zody M.C."/>
            <person name="Baldwin J."/>
            <person name="Devon K."/>
            <person name="Dewar K."/>
            <person name="Doyle M."/>
            <person name="FitzHugh W."/>
            <person name="Funke R."/>
            <person name="Gage D."/>
            <person name="Harris K."/>
            <person name="Heaford A."/>
            <person name="Howland J."/>
            <person name="Kann L."/>
            <person name="Lehoczky J."/>
            <person name="LeVine R."/>
            <person name="McEwan P."/>
            <person name="McKernan K."/>
            <person name="Meldrim J."/>
            <person name="Mesirov J.P."/>
            <person name="Miranda C."/>
            <person name="Morris W."/>
            <person name="Naylor J."/>
            <person name="Raymond C."/>
            <person name="Rosetti M."/>
            <person name="Santos R."/>
            <person name="Sheridan A."/>
            <person name="Sougnez C."/>
            <person name="Stange-Thomann N."/>
            <person name="Stojanovic N."/>
            <person name="Subramanian A."/>
            <person name="Wyman D."/>
            <person name="Rogers J."/>
            <person name="Sulston J."/>
            <person name="Ainscough R."/>
            <person name="Beck S."/>
            <person name="Bentley D."/>
            <person name="Burton J."/>
            <person name="Clee C."/>
            <person name="Carter N."/>
            <person name="Coulson A."/>
            <person name="Deadman R."/>
            <person name="Deloukas P."/>
            <person name="Dunham A."/>
            <person name="Dunham I."/>
            <person name="Durbin R."/>
            <person name="French L."/>
            <person name="Grafham D."/>
            <person name="Gregory S."/>
            <person name="Hubbard T."/>
            <person name="Humphray S."/>
            <person name="Hunt A."/>
            <person name="Jones M."/>
            <person name="Lloyd C."/>
            <person name="McMurray A."/>
            <person name="Matthews L."/>
            <person name="Mercer S."/>
            <person name="Milne S."/>
            <person name="Mullikin J.C."/>
            <person name="Mungall A."/>
            <person name="Plumb R."/>
            <person name="Ross M."/>
            <person name="Shownkeen R."/>
            <person name="Sims S."/>
            <person name="Waterston R.H."/>
            <person name="Wilson R.K."/>
            <person name="Hillier L.W."/>
            <person name="McPherson J.D."/>
            <person name="Marra M.A."/>
            <person name="Mardis E.R."/>
            <person name="Fulton L.A."/>
            <person name="Chinwalla A.T."/>
            <person name="Pepin K.H."/>
            <person name="Gish W.R."/>
            <person name="Chissoe S.L."/>
            <person name="Wendl M.C."/>
            <person name="Delehaunty K.D."/>
            <person name="Miner T.L."/>
            <person name="Delehaunty A."/>
            <person name="Kramer J.B."/>
            <person name="Cook L.L."/>
            <person name="Fulton R.S."/>
            <person name="Johnson D.L."/>
            <person name="Minx P.J."/>
            <person name="Clifton S.W."/>
            <person name="Hawkins T."/>
            <person name="Branscomb E."/>
            <person name="Predki P."/>
            <person name="Richardson P."/>
            <person name="Wenning S."/>
            <person name="Slezak T."/>
            <person name="Doggett N."/>
            <person name="Cheng J.F."/>
            <person name="Olsen A."/>
            <person name="Lucas S."/>
            <person name="Elkin C."/>
            <person name="Uberbacher E."/>
            <person name="Frazier M."/>
            <person name="Gibbs R.A."/>
            <person name="Muzny D.M."/>
            <person name="Scherer S.E."/>
            <person name="Bouck J.B."/>
            <person name="Sodergren E.J."/>
            <person name="Worley K.C."/>
            <person name="Rives C.M."/>
            <person name="Gorrell J.H."/>
            <person name="Metzker M.L."/>
            <person name="Naylor S.L."/>
            <person name="Kucherlapati R.S."/>
            <person name="Nelson D.L."/>
            <person name="Weinstock G.M."/>
            <person name="Sakaki Y."/>
            <person name="Fujiyama A."/>
            <person name="Hattori M."/>
            <person name="Yada T."/>
            <person name="Toyoda A."/>
            <person name="Itoh T."/>
            <person name="Kawagoe C."/>
            <person name="Watanabe H."/>
            <person name="Totoki Y."/>
            <person name="Taylor T."/>
            <person name="Weissenbach J."/>
            <person name="Heilig R."/>
            <person name="Saurin W."/>
            <person name="Artiguenave F."/>
            <person name="Brottier P."/>
            <person name="Bruls T."/>
            <person name="Pelletier E."/>
            <person name="Robert C."/>
            <person name="Wincker P."/>
            <person name="Smith D.R."/>
            <person name="Doucette-Stamm L."/>
            <person name="Rubenfield M."/>
            <person name="Weinstock K."/>
            <person name="Lee H.M."/>
            <person name="Dubois J."/>
            <person name="Rosenthal A."/>
            <person name="Platzer M."/>
            <person name="Nyakatura G."/>
            <person name="Taudien S."/>
            <person name="Rump A."/>
            <person name="Yang H."/>
            <person name="Yu J."/>
            <person name="Wang J."/>
            <person name="Huang G."/>
            <person name="Gu J."/>
            <person name="Hood L."/>
            <person name="Rowen L."/>
            <person name="Madan A."/>
            <person name="Qin S."/>
            <person name="Davis R.W."/>
            <person name="Federspiel N.A."/>
            <person name="Abola A.P."/>
            <person name="Proctor M.J."/>
            <person name="Myers R.M."/>
            <person name="Schmutz J."/>
            <person name="Dickson M."/>
            <person name="Grimwood J."/>
            <person name="Cox D.R."/>
            <person name="Olson M.V."/>
            <person name="Kaul R."/>
            <person name="Raymond C."/>
            <person name="Shimizu N."/>
            <person name="Kawasaki K."/>
            <person name="Minoshima S."/>
            <person name="Evans G.A."/>
            <person name="Athanasiou M."/>
            <person name="Schultz R."/>
            <person name="Roe B.A."/>
            <person name="Chen F."/>
            <person name="Pan H."/>
            <person name="Ramser J."/>
            <person name="Lehrach H."/>
            <person name="Reinhardt R."/>
            <person name="McCombie W.R."/>
            <person name="de la Bastide M."/>
            <person name="Dedhia N."/>
            <person name="Blocker H."/>
            <person name="Hornischer K."/>
            <person name="Nordsiek G."/>
            <person name="Agarwala R."/>
            <person name="Aravind L."/>
            <person name="Bailey J.A."/>
            <person name="Bateman A."/>
            <person name="Batzoglou S."/>
            <person name="Birney E."/>
            <person name="Bork P."/>
            <person name="Brown D.G."/>
            <person name="Burge C.B."/>
            <person name="Cerutti L."/>
            <person name="Chen H.C."/>
            <person name="Church D."/>
            <person name="Clamp M."/>
            <person name="Copley R.R."/>
            <person name="Doerks T."/>
            <person name="Eddy S.R."/>
            <person name="Eichler E.E."/>
            <person name="Furey T.S."/>
            <person name="Galagan J."/>
            <person name="Gilbert J.G."/>
            <person name="Harmon C."/>
            <person name="Hayashizaki Y."/>
            <person name="Haussler D."/>
            <person name="Hermjakob H."/>
            <person name="Hokamp K."/>
            <person name="Jang W."/>
            <person name="Johnson L.S."/>
            <person name="Jones T.A."/>
            <person name="Kasif S."/>
            <person name="Kaspryzk A."/>
            <person name="Kennedy S."/>
            <person name="Kent W.J."/>
            <person name="Kitts P."/>
            <person name="Koonin E.V."/>
            <person name="Korf I."/>
            <person name="Kulp D."/>
            <person name="Lancet D."/>
            <person name="Lowe T.M."/>
            <person name="McLysaght A."/>
            <person name="Mikkelsen T."/>
            <person name="Moran J.V."/>
            <person name="Mulder N."/>
            <person name="Pollara V.J."/>
            <person name="Ponting C.P."/>
            <person name="Schuler G."/>
            <person name="Schultz J."/>
            <person name="Slater G."/>
            <person name="Smit A.F."/>
            <person name="Stupka E."/>
            <person name="Szustakowski J."/>
            <person name="Thierry-Mieg D."/>
            <person name="Thierry-Mieg J."/>
            <person name="Wagner L."/>
            <person name="Wallis J."/>
            <person name="Wheeler R."/>
            <person name="Williams A."/>
            <person name="Wolf Y.I."/>
            <person name="Wolfe K.H."/>
            <person name="Yang S.P."/>
            <person name="Yeh R.F."/>
            <person name="Collins F."/>
            <person name="Guyer M.S."/>
            <person name="Peterson J."/>
            <person name="Felsenfeld A."/>
            <person name="Wetterstrand K.A."/>
            <person name="Patrinos A."/>
            <person name="Morgan M.J."/>
            <person name="de Jong P."/>
            <person name="Catanese J.J."/>
            <person name="Osoegawa K."/>
            <person name="Shizuya H."/>
            <person name="Choi S."/>
            <person name="Chen Y.J."/>
        </authorList>
    </citation>
    <scope>NUCLEOTIDE SEQUENCE [LARGE SCALE GENOMIC DNA]</scope>
</reference>
<dbReference type="GeneTree" id="ENSGT00390000008686"/>
<sequence length="90" mass="9665">MGLGVSAEQPAGGAEGFHLHGDVEPSSPAALAGLRPYTDYVVGSDQILQESGMWHWLWVSTPDPNSAPQLPQEATWHPTTFCSTTWCPTT</sequence>